<dbReference type="NCBIfam" id="TIGR00225">
    <property type="entry name" value="prc"/>
    <property type="match status" value="1"/>
</dbReference>
<dbReference type="RefSeq" id="WP_079703151.1">
    <property type="nucleotide sequence ID" value="NZ_FUYR01000002.1"/>
</dbReference>
<dbReference type="OrthoDB" id="9812068at2"/>
<keyword evidence="4 5" id="KW-0720">Serine protease</keyword>
<protein>
    <submittedName>
        <fullName evidence="7">Carboxyl-terminal processing protease</fullName>
    </submittedName>
</protein>
<dbReference type="SMART" id="SM00228">
    <property type="entry name" value="PDZ"/>
    <property type="match status" value="1"/>
</dbReference>
<dbReference type="AlphaFoldDB" id="A0A1T5DW05"/>
<dbReference type="InterPro" id="IPR005151">
    <property type="entry name" value="Tail-specific_protease"/>
</dbReference>
<dbReference type="CDD" id="cd07560">
    <property type="entry name" value="Peptidase_S41_CPP"/>
    <property type="match status" value="1"/>
</dbReference>
<dbReference type="GO" id="GO:0004175">
    <property type="term" value="F:endopeptidase activity"/>
    <property type="evidence" value="ECO:0007669"/>
    <property type="project" value="TreeGrafter"/>
</dbReference>
<name>A0A1T5DW05_9SPHI</name>
<evidence type="ECO:0000313" key="7">
    <source>
        <dbReference type="EMBL" id="SKB75998.1"/>
    </source>
</evidence>
<evidence type="ECO:0000256" key="4">
    <source>
        <dbReference type="ARBA" id="ARBA00022825"/>
    </source>
</evidence>
<evidence type="ECO:0000259" key="6">
    <source>
        <dbReference type="PROSITE" id="PS50106"/>
    </source>
</evidence>
<dbReference type="GO" id="GO:0006508">
    <property type="term" value="P:proteolysis"/>
    <property type="evidence" value="ECO:0007669"/>
    <property type="project" value="UniProtKB-KW"/>
</dbReference>
<dbReference type="PANTHER" id="PTHR32060">
    <property type="entry name" value="TAIL-SPECIFIC PROTEASE"/>
    <property type="match status" value="1"/>
</dbReference>
<dbReference type="InterPro" id="IPR029045">
    <property type="entry name" value="ClpP/crotonase-like_dom_sf"/>
</dbReference>
<keyword evidence="3 5" id="KW-0378">Hydrolase</keyword>
<evidence type="ECO:0000256" key="1">
    <source>
        <dbReference type="ARBA" id="ARBA00009179"/>
    </source>
</evidence>
<dbReference type="GO" id="GO:0007165">
    <property type="term" value="P:signal transduction"/>
    <property type="evidence" value="ECO:0007669"/>
    <property type="project" value="TreeGrafter"/>
</dbReference>
<dbReference type="FunFam" id="2.30.42.10:FF:000063">
    <property type="entry name" value="Peptidase, S41 family"/>
    <property type="match status" value="1"/>
</dbReference>
<organism evidence="7 8">
    <name type="scientific">Daejeonella lutea</name>
    <dbReference type="NCBI Taxonomy" id="572036"/>
    <lineage>
        <taxon>Bacteria</taxon>
        <taxon>Pseudomonadati</taxon>
        <taxon>Bacteroidota</taxon>
        <taxon>Sphingobacteriia</taxon>
        <taxon>Sphingobacteriales</taxon>
        <taxon>Sphingobacteriaceae</taxon>
        <taxon>Daejeonella</taxon>
    </lineage>
</organism>
<evidence type="ECO:0000256" key="5">
    <source>
        <dbReference type="RuleBase" id="RU004404"/>
    </source>
</evidence>
<dbReference type="SUPFAM" id="SSF52096">
    <property type="entry name" value="ClpP/crotonase"/>
    <property type="match status" value="1"/>
</dbReference>
<keyword evidence="2 5" id="KW-0645">Protease</keyword>
<dbReference type="STRING" id="572036.SAMN05661099_2668"/>
<dbReference type="InterPro" id="IPR001478">
    <property type="entry name" value="PDZ"/>
</dbReference>
<accession>A0A1T5DW05</accession>
<dbReference type="Gene3D" id="3.30.750.44">
    <property type="match status" value="1"/>
</dbReference>
<dbReference type="InterPro" id="IPR036034">
    <property type="entry name" value="PDZ_sf"/>
</dbReference>
<evidence type="ECO:0000256" key="2">
    <source>
        <dbReference type="ARBA" id="ARBA00022670"/>
    </source>
</evidence>
<dbReference type="Proteomes" id="UP000189981">
    <property type="component" value="Unassembled WGS sequence"/>
</dbReference>
<evidence type="ECO:0000256" key="3">
    <source>
        <dbReference type="ARBA" id="ARBA00022801"/>
    </source>
</evidence>
<proteinExistence type="inferred from homology"/>
<comment type="similarity">
    <text evidence="1 5">Belongs to the peptidase S41A family.</text>
</comment>
<feature type="domain" description="PDZ" evidence="6">
    <location>
        <begin position="94"/>
        <end position="161"/>
    </location>
</feature>
<dbReference type="PANTHER" id="PTHR32060:SF30">
    <property type="entry name" value="CARBOXY-TERMINAL PROCESSING PROTEASE CTPA"/>
    <property type="match status" value="1"/>
</dbReference>
<dbReference type="SUPFAM" id="SSF50156">
    <property type="entry name" value="PDZ domain-like"/>
    <property type="match status" value="1"/>
</dbReference>
<dbReference type="GO" id="GO:0030288">
    <property type="term" value="C:outer membrane-bounded periplasmic space"/>
    <property type="evidence" value="ECO:0007669"/>
    <property type="project" value="TreeGrafter"/>
</dbReference>
<dbReference type="Pfam" id="PF00595">
    <property type="entry name" value="PDZ"/>
    <property type="match status" value="1"/>
</dbReference>
<gene>
    <name evidence="7" type="ORF">SAMN05661099_2668</name>
</gene>
<keyword evidence="8" id="KW-1185">Reference proteome</keyword>
<evidence type="ECO:0000313" key="8">
    <source>
        <dbReference type="Proteomes" id="UP000189981"/>
    </source>
</evidence>
<sequence>MKNAVDSKPKKSALRRKILIGSIAISLFSLSFVEDLFQVSKNLDIFASVYKNLSINYVDNVNSSEMMKTGIDAMLEELDPYTEYIPESDIEDYKLKYVSTQYGGIGATISNRDGKVIVAEPYEGFPAQKADIRAGDEILEINGVSLKGKANDQVSSMLKGSKGTPVKLLLLRPGSAKPTEINLQREEIRQDNVPYYGMLEGNVGYIKLDKFLENSGQEVKNALIDLKKNDLKGLVLDLRYNGGGILQEAVKIVNLFVEKGVTVVIQKGRNREKSITYNTFNTPEEPTLPLVVLVNNRAASASEIVAGSLQDLDRAVVIGQRSFGKGLVQQTFNLPYNSLVKVTVAKYYTPSGRCIQALDYTHRDSEGSVVKVADSLITEYKTKAGRSVYDGSGIYPDVFVKPVKYNMITQTLASKYHIFDYATVYRAERPTIPDAKTFKLTDTEYAKFVSYLSNRDYNYNTRTERILNDLRDEAEKESKMTDIKTEFDALKAKVSHSKKNDLTQFKDEIRKVLEAEIVSRYFFEKGRLEQGFKYDADLNESLKILNNKAVLASILSGEGNYKSIGKPGVNFSANAQ</sequence>
<dbReference type="Pfam" id="PF03572">
    <property type="entry name" value="Peptidase_S41"/>
    <property type="match status" value="1"/>
</dbReference>
<dbReference type="Gene3D" id="2.30.42.10">
    <property type="match status" value="1"/>
</dbReference>
<dbReference type="EMBL" id="FUYR01000002">
    <property type="protein sequence ID" value="SKB75998.1"/>
    <property type="molecule type" value="Genomic_DNA"/>
</dbReference>
<dbReference type="SMART" id="SM00245">
    <property type="entry name" value="TSPc"/>
    <property type="match status" value="1"/>
</dbReference>
<dbReference type="GO" id="GO:0008236">
    <property type="term" value="F:serine-type peptidase activity"/>
    <property type="evidence" value="ECO:0007669"/>
    <property type="project" value="UniProtKB-KW"/>
</dbReference>
<dbReference type="CDD" id="cd06782">
    <property type="entry name" value="cpPDZ_CPP-like"/>
    <property type="match status" value="1"/>
</dbReference>
<dbReference type="PROSITE" id="PS50106">
    <property type="entry name" value="PDZ"/>
    <property type="match status" value="1"/>
</dbReference>
<dbReference type="InterPro" id="IPR004447">
    <property type="entry name" value="Peptidase_S41A"/>
</dbReference>
<reference evidence="8" key="1">
    <citation type="submission" date="2017-02" db="EMBL/GenBank/DDBJ databases">
        <authorList>
            <person name="Varghese N."/>
            <person name="Submissions S."/>
        </authorList>
    </citation>
    <scope>NUCLEOTIDE SEQUENCE [LARGE SCALE GENOMIC DNA]</scope>
    <source>
        <strain evidence="8">DSM 22385</strain>
    </source>
</reference>
<dbReference type="Gene3D" id="3.90.226.10">
    <property type="entry name" value="2-enoyl-CoA Hydratase, Chain A, domain 1"/>
    <property type="match status" value="1"/>
</dbReference>